<dbReference type="RefSeq" id="WP_235867121.1">
    <property type="nucleotide sequence ID" value="NZ_PPCN01000004.1"/>
</dbReference>
<evidence type="ECO:0000256" key="1">
    <source>
        <dbReference type="SAM" id="SignalP"/>
    </source>
</evidence>
<name>A0A2S3UVL7_9HYPH</name>
<protein>
    <recommendedName>
        <fullName evidence="4">Protein rhiC</fullName>
    </recommendedName>
</protein>
<comment type="caution">
    <text evidence="2">The sequence shown here is derived from an EMBL/GenBank/DDBJ whole genome shotgun (WGS) entry which is preliminary data.</text>
</comment>
<dbReference type="Proteomes" id="UP000236959">
    <property type="component" value="Unassembled WGS sequence"/>
</dbReference>
<keyword evidence="1" id="KW-0732">Signal</keyword>
<dbReference type="AlphaFoldDB" id="A0A2S3UVL7"/>
<sequence>MTSRSISLACLLALGMACAVALPAAAQDDTAQAGTKPVTSGVVIRGVTLGGPRGVAGTSTGKQCDFSGEEVNQSGRMTGASVNCRPGGNLANTLAGLPARFDAYCAINAPVKSARLIQAAVPGNANHCDLSGITPKDATGQFKGAIWR</sequence>
<organism evidence="2 3">
    <name type="scientific">Roseibium marinum</name>
    <dbReference type="NCBI Taxonomy" id="281252"/>
    <lineage>
        <taxon>Bacteria</taxon>
        <taxon>Pseudomonadati</taxon>
        <taxon>Pseudomonadota</taxon>
        <taxon>Alphaproteobacteria</taxon>
        <taxon>Hyphomicrobiales</taxon>
        <taxon>Stappiaceae</taxon>
        <taxon>Roseibium</taxon>
    </lineage>
</organism>
<accession>A0A2S3UVL7</accession>
<gene>
    <name evidence="2" type="ORF">CLV41_104342</name>
</gene>
<evidence type="ECO:0000313" key="2">
    <source>
        <dbReference type="EMBL" id="POF31772.1"/>
    </source>
</evidence>
<evidence type="ECO:0000313" key="3">
    <source>
        <dbReference type="Proteomes" id="UP000236959"/>
    </source>
</evidence>
<reference evidence="2 3" key="1">
    <citation type="submission" date="2018-01" db="EMBL/GenBank/DDBJ databases">
        <title>Genomic Encyclopedia of Archaeal and Bacterial Type Strains, Phase II (KMG-II): from individual species to whole genera.</title>
        <authorList>
            <person name="Goeker M."/>
        </authorList>
    </citation>
    <scope>NUCLEOTIDE SEQUENCE [LARGE SCALE GENOMIC DNA]</scope>
    <source>
        <strain evidence="2 3">DSM 17023</strain>
    </source>
</reference>
<feature type="chain" id="PRO_5015397582" description="Protein rhiC" evidence="1">
    <location>
        <begin position="27"/>
        <end position="148"/>
    </location>
</feature>
<keyword evidence="3" id="KW-1185">Reference proteome</keyword>
<dbReference type="EMBL" id="PPCN01000004">
    <property type="protein sequence ID" value="POF31772.1"/>
    <property type="molecule type" value="Genomic_DNA"/>
</dbReference>
<proteinExistence type="predicted"/>
<feature type="signal peptide" evidence="1">
    <location>
        <begin position="1"/>
        <end position="26"/>
    </location>
</feature>
<dbReference type="PROSITE" id="PS51257">
    <property type="entry name" value="PROKAR_LIPOPROTEIN"/>
    <property type="match status" value="1"/>
</dbReference>
<evidence type="ECO:0008006" key="4">
    <source>
        <dbReference type="Google" id="ProtNLM"/>
    </source>
</evidence>